<feature type="compositionally biased region" description="Low complexity" evidence="1">
    <location>
        <begin position="541"/>
        <end position="552"/>
    </location>
</feature>
<reference evidence="3" key="2">
    <citation type="submission" date="2015-01" db="EMBL/GenBank/DDBJ databases">
        <title>Evolutionary Origins and Diversification of the Mycorrhizal Mutualists.</title>
        <authorList>
            <consortium name="DOE Joint Genome Institute"/>
            <consortium name="Mycorrhizal Genomics Consortium"/>
            <person name="Kohler A."/>
            <person name="Kuo A."/>
            <person name="Nagy L.G."/>
            <person name="Floudas D."/>
            <person name="Copeland A."/>
            <person name="Barry K.W."/>
            <person name="Cichocki N."/>
            <person name="Veneault-Fourrey C."/>
            <person name="LaButti K."/>
            <person name="Lindquist E.A."/>
            <person name="Lipzen A."/>
            <person name="Lundell T."/>
            <person name="Morin E."/>
            <person name="Murat C."/>
            <person name="Riley R."/>
            <person name="Ohm R."/>
            <person name="Sun H."/>
            <person name="Tunlid A."/>
            <person name="Henrissat B."/>
            <person name="Grigoriev I.V."/>
            <person name="Hibbett D.S."/>
            <person name="Martin F."/>
        </authorList>
    </citation>
    <scope>NUCLEOTIDE SEQUENCE [LARGE SCALE GENOMIC DNA]</scope>
    <source>
        <strain evidence="3">MAFF 305830</strain>
    </source>
</reference>
<feature type="compositionally biased region" description="Gly residues" evidence="1">
    <location>
        <begin position="636"/>
        <end position="646"/>
    </location>
</feature>
<feature type="compositionally biased region" description="Basic and acidic residues" evidence="1">
    <location>
        <begin position="619"/>
        <end position="635"/>
    </location>
</feature>
<proteinExistence type="predicted"/>
<keyword evidence="3" id="KW-1185">Reference proteome</keyword>
<dbReference type="EMBL" id="KN824299">
    <property type="protein sequence ID" value="KIM27435.1"/>
    <property type="molecule type" value="Genomic_DNA"/>
</dbReference>
<feature type="region of interest" description="Disordered" evidence="1">
    <location>
        <begin position="1"/>
        <end position="50"/>
    </location>
</feature>
<protein>
    <recommendedName>
        <fullName evidence="4">DGQHR domain-containing protein</fullName>
    </recommendedName>
</protein>
<evidence type="ECO:0000313" key="3">
    <source>
        <dbReference type="Proteomes" id="UP000054097"/>
    </source>
</evidence>
<feature type="region of interest" description="Disordered" evidence="1">
    <location>
        <begin position="522"/>
        <end position="737"/>
    </location>
</feature>
<name>A0A0C3AS88_SERVB</name>
<feature type="compositionally biased region" description="Pro residues" evidence="1">
    <location>
        <begin position="524"/>
        <end position="535"/>
    </location>
</feature>
<evidence type="ECO:0000313" key="2">
    <source>
        <dbReference type="EMBL" id="KIM27435.1"/>
    </source>
</evidence>
<evidence type="ECO:0008006" key="4">
    <source>
        <dbReference type="Google" id="ProtNLM"/>
    </source>
</evidence>
<gene>
    <name evidence="2" type="ORF">M408DRAFT_330104</name>
</gene>
<accession>A0A0C3AS88</accession>
<sequence length="737" mass="81669">MKRQRRANNNNDGNERQLRPKRGAQHVRNDDGRHSTSAPPTTTEDKSPGIAEDVERYFIARLQISIRQMRPLRHLRKLDPTHVDRILQRMIDATTYDERFMRPIKVAVDSNDAAVIEAIRNKEDMSSDAWKHIGFRIVDGQHRHEAAVKFADEQPSKDGGHEYWFCDVYEQDIKYFESITTLAVSLNDPGPNKASVAADYVRAFERTMYLSGGTDIKDLFGKRELSTMLFTLYKSRFWQEFFLWVTMPFNQYAASTVLESWYYFQLEYEILRYLIEDSTRQIRVLSKAKRDTRHPLMTADISEKEWTLKTTQKTGTRKAIEYHYLRVSESRSTFRLDDEPGETKFEKFWGLATRGNYIFGEMLWISSDLDVSRWKSHTGTGSPVTGLVIPLRGALSILAVLLFGRQFRLNPKGNKPWIETMMKQIGLEWDWGKCKTIIRVLVDYLDVIKPMLPVRPLRAKDVFIHIEAKESGIQAAMKWLTWSENAFHAWSDILKVCKKVLGVEKNPEVWHLVTSIVFGHSSPTPLPPSPAPPDPVDTNQGGDVEGVPPEGGSTTLEGGNGAGALANEGDESHNVAPEQPPPPTTTGEKATAALSSAASGRHTMDLAQDGANGTQPTTDGKEGAAADEGHGEDRGGAGPDGATGGTGDEDRMEGVDSSENSPTLPMPSSEPTASPVKTGAHASKGMPTSKQLFHTPLKGSTIGIQVTPSTDFSPGTGSGSSHAGFSPQSTPGGAHYR</sequence>
<reference evidence="2 3" key="1">
    <citation type="submission" date="2014-04" db="EMBL/GenBank/DDBJ databases">
        <authorList>
            <consortium name="DOE Joint Genome Institute"/>
            <person name="Kuo A."/>
            <person name="Zuccaro A."/>
            <person name="Kohler A."/>
            <person name="Nagy L.G."/>
            <person name="Floudas D."/>
            <person name="Copeland A."/>
            <person name="Barry K.W."/>
            <person name="Cichocki N."/>
            <person name="Veneault-Fourrey C."/>
            <person name="LaButti K."/>
            <person name="Lindquist E.A."/>
            <person name="Lipzen A."/>
            <person name="Lundell T."/>
            <person name="Morin E."/>
            <person name="Murat C."/>
            <person name="Sun H."/>
            <person name="Tunlid A."/>
            <person name="Henrissat B."/>
            <person name="Grigoriev I.V."/>
            <person name="Hibbett D.S."/>
            <person name="Martin F."/>
            <person name="Nordberg H.P."/>
            <person name="Cantor M.N."/>
            <person name="Hua S.X."/>
        </authorList>
    </citation>
    <scope>NUCLEOTIDE SEQUENCE [LARGE SCALE GENOMIC DNA]</scope>
    <source>
        <strain evidence="2 3">MAFF 305830</strain>
    </source>
</reference>
<dbReference type="Proteomes" id="UP000054097">
    <property type="component" value="Unassembled WGS sequence"/>
</dbReference>
<feature type="compositionally biased region" description="Polar residues" evidence="1">
    <location>
        <begin position="702"/>
        <end position="731"/>
    </location>
</feature>
<dbReference type="AlphaFoldDB" id="A0A0C3AS88"/>
<organism evidence="2 3">
    <name type="scientific">Serendipita vermifera MAFF 305830</name>
    <dbReference type="NCBI Taxonomy" id="933852"/>
    <lineage>
        <taxon>Eukaryota</taxon>
        <taxon>Fungi</taxon>
        <taxon>Dikarya</taxon>
        <taxon>Basidiomycota</taxon>
        <taxon>Agaricomycotina</taxon>
        <taxon>Agaricomycetes</taxon>
        <taxon>Sebacinales</taxon>
        <taxon>Serendipitaceae</taxon>
        <taxon>Serendipita</taxon>
    </lineage>
</organism>
<dbReference type="HOGENOM" id="CLU_376495_0_0_1"/>
<evidence type="ECO:0000256" key="1">
    <source>
        <dbReference type="SAM" id="MobiDB-lite"/>
    </source>
</evidence>